<sequence length="93" mass="10032">ILGRPTLAALGAVPSMIHLKMKYHNDEDEVVTIEANMVGAKRCHQGMQKATNTTAGGRNDKSTSVNTPTVKENGKQPNEVAPMEIIPNKKHNG</sequence>
<protein>
    <submittedName>
        <fullName evidence="2">Uncharacterized protein</fullName>
    </submittedName>
</protein>
<evidence type="ECO:0000313" key="3">
    <source>
        <dbReference type="Proteomes" id="UP000265520"/>
    </source>
</evidence>
<accession>A0A392T488</accession>
<proteinExistence type="predicted"/>
<organism evidence="2 3">
    <name type="scientific">Trifolium medium</name>
    <dbReference type="NCBI Taxonomy" id="97028"/>
    <lineage>
        <taxon>Eukaryota</taxon>
        <taxon>Viridiplantae</taxon>
        <taxon>Streptophyta</taxon>
        <taxon>Embryophyta</taxon>
        <taxon>Tracheophyta</taxon>
        <taxon>Spermatophyta</taxon>
        <taxon>Magnoliopsida</taxon>
        <taxon>eudicotyledons</taxon>
        <taxon>Gunneridae</taxon>
        <taxon>Pentapetalae</taxon>
        <taxon>rosids</taxon>
        <taxon>fabids</taxon>
        <taxon>Fabales</taxon>
        <taxon>Fabaceae</taxon>
        <taxon>Papilionoideae</taxon>
        <taxon>50 kb inversion clade</taxon>
        <taxon>NPAAA clade</taxon>
        <taxon>Hologalegina</taxon>
        <taxon>IRL clade</taxon>
        <taxon>Trifolieae</taxon>
        <taxon>Trifolium</taxon>
    </lineage>
</organism>
<dbReference type="AlphaFoldDB" id="A0A392T488"/>
<dbReference type="Proteomes" id="UP000265520">
    <property type="component" value="Unassembled WGS sequence"/>
</dbReference>
<evidence type="ECO:0000256" key="1">
    <source>
        <dbReference type="SAM" id="MobiDB-lite"/>
    </source>
</evidence>
<evidence type="ECO:0000313" key="2">
    <source>
        <dbReference type="EMBL" id="MCI55197.1"/>
    </source>
</evidence>
<feature type="non-terminal residue" evidence="2">
    <location>
        <position position="1"/>
    </location>
</feature>
<comment type="caution">
    <text evidence="2">The sequence shown here is derived from an EMBL/GenBank/DDBJ whole genome shotgun (WGS) entry which is preliminary data.</text>
</comment>
<dbReference type="EMBL" id="LXQA010492260">
    <property type="protein sequence ID" value="MCI55197.1"/>
    <property type="molecule type" value="Genomic_DNA"/>
</dbReference>
<feature type="region of interest" description="Disordered" evidence="1">
    <location>
        <begin position="43"/>
        <end position="93"/>
    </location>
</feature>
<reference evidence="2 3" key="1">
    <citation type="journal article" date="2018" name="Front. Plant Sci.">
        <title>Red Clover (Trifolium pratense) and Zigzag Clover (T. medium) - A Picture of Genomic Similarities and Differences.</title>
        <authorList>
            <person name="Dluhosova J."/>
            <person name="Istvanek J."/>
            <person name="Nedelnik J."/>
            <person name="Repkova J."/>
        </authorList>
    </citation>
    <scope>NUCLEOTIDE SEQUENCE [LARGE SCALE GENOMIC DNA]</scope>
    <source>
        <strain evidence="3">cv. 10/8</strain>
        <tissue evidence="2">Leaf</tissue>
    </source>
</reference>
<keyword evidence="3" id="KW-1185">Reference proteome</keyword>
<feature type="compositionally biased region" description="Polar residues" evidence="1">
    <location>
        <begin position="48"/>
        <end position="70"/>
    </location>
</feature>
<name>A0A392T488_9FABA</name>